<dbReference type="GO" id="GO:0016567">
    <property type="term" value="P:protein ubiquitination"/>
    <property type="evidence" value="ECO:0007669"/>
    <property type="project" value="TreeGrafter"/>
</dbReference>
<dbReference type="GO" id="GO:0032153">
    <property type="term" value="C:cell division site"/>
    <property type="evidence" value="ECO:0007669"/>
    <property type="project" value="TreeGrafter"/>
</dbReference>
<dbReference type="AlphaFoldDB" id="A0A0C3LK91"/>
<dbReference type="GO" id="GO:0006511">
    <property type="term" value="P:ubiquitin-dependent protein catabolic process"/>
    <property type="evidence" value="ECO:0007669"/>
    <property type="project" value="TreeGrafter"/>
</dbReference>
<feature type="region of interest" description="Disordered" evidence="7">
    <location>
        <begin position="468"/>
        <end position="535"/>
    </location>
</feature>
<dbReference type="GO" id="GO:0005829">
    <property type="term" value="C:cytosol"/>
    <property type="evidence" value="ECO:0007669"/>
    <property type="project" value="TreeGrafter"/>
</dbReference>
<dbReference type="SUPFAM" id="SSF57850">
    <property type="entry name" value="RING/U-box"/>
    <property type="match status" value="1"/>
</dbReference>
<dbReference type="PROSITE" id="PS50006">
    <property type="entry name" value="FHA_DOMAIN"/>
    <property type="match status" value="1"/>
</dbReference>
<feature type="domain" description="RING-type" evidence="9">
    <location>
        <begin position="292"/>
        <end position="336"/>
    </location>
</feature>
<protein>
    <recommendedName>
        <fullName evidence="12">SMAD/FHA domain-containing protein</fullName>
    </recommendedName>
</protein>
<dbReference type="SMART" id="SM00184">
    <property type="entry name" value="RING"/>
    <property type="match status" value="1"/>
</dbReference>
<organism evidence="10 11">
    <name type="scientific">Tulasnella calospora MUT 4182</name>
    <dbReference type="NCBI Taxonomy" id="1051891"/>
    <lineage>
        <taxon>Eukaryota</taxon>
        <taxon>Fungi</taxon>
        <taxon>Dikarya</taxon>
        <taxon>Basidiomycota</taxon>
        <taxon>Agaricomycotina</taxon>
        <taxon>Agaricomycetes</taxon>
        <taxon>Cantharellales</taxon>
        <taxon>Tulasnellaceae</taxon>
        <taxon>Tulasnella</taxon>
    </lineage>
</organism>
<dbReference type="GO" id="GO:0008270">
    <property type="term" value="F:zinc ion binding"/>
    <property type="evidence" value="ECO:0007669"/>
    <property type="project" value="UniProtKB-KW"/>
</dbReference>
<dbReference type="PANTHER" id="PTHR15067">
    <property type="entry name" value="E3 UBIQUITIN-PROTEIN LIGASE RNF8"/>
    <property type="match status" value="1"/>
</dbReference>
<name>A0A0C3LK91_9AGAM</name>
<feature type="compositionally biased region" description="Low complexity" evidence="7">
    <location>
        <begin position="23"/>
        <end position="36"/>
    </location>
</feature>
<dbReference type="PANTHER" id="PTHR15067:SF7">
    <property type="entry name" value="E3 UBIQUITIN-PROTEIN LIGASE DMA1-RELATED"/>
    <property type="match status" value="1"/>
</dbReference>
<feature type="compositionally biased region" description="Low complexity" evidence="7">
    <location>
        <begin position="89"/>
        <end position="103"/>
    </location>
</feature>
<keyword evidence="1" id="KW-0808">Transferase</keyword>
<feature type="compositionally biased region" description="Polar residues" evidence="7">
    <location>
        <begin position="395"/>
        <end position="415"/>
    </location>
</feature>
<dbReference type="Gene3D" id="3.30.40.10">
    <property type="entry name" value="Zinc/RING finger domain, C3HC4 (zinc finger)"/>
    <property type="match status" value="1"/>
</dbReference>
<dbReference type="Pfam" id="PF00498">
    <property type="entry name" value="FHA"/>
    <property type="match status" value="1"/>
</dbReference>
<dbReference type="EMBL" id="KN822942">
    <property type="protein sequence ID" value="KIO34513.1"/>
    <property type="molecule type" value="Genomic_DNA"/>
</dbReference>
<feature type="region of interest" description="Disordered" evidence="7">
    <location>
        <begin position="361"/>
        <end position="448"/>
    </location>
</feature>
<dbReference type="InterPro" id="IPR000253">
    <property type="entry name" value="FHA_dom"/>
</dbReference>
<evidence type="ECO:0000259" key="8">
    <source>
        <dbReference type="PROSITE" id="PS50006"/>
    </source>
</evidence>
<dbReference type="SUPFAM" id="SSF49879">
    <property type="entry name" value="SMAD/FHA domain"/>
    <property type="match status" value="1"/>
</dbReference>
<dbReference type="Proteomes" id="UP000054248">
    <property type="component" value="Unassembled WGS sequence"/>
</dbReference>
<dbReference type="InterPro" id="IPR008984">
    <property type="entry name" value="SMAD_FHA_dom_sf"/>
</dbReference>
<evidence type="ECO:0000256" key="7">
    <source>
        <dbReference type="SAM" id="MobiDB-lite"/>
    </source>
</evidence>
<dbReference type="SMART" id="SM00240">
    <property type="entry name" value="FHA"/>
    <property type="match status" value="1"/>
</dbReference>
<evidence type="ECO:0008006" key="12">
    <source>
        <dbReference type="Google" id="ProtNLM"/>
    </source>
</evidence>
<feature type="compositionally biased region" description="Low complexity" evidence="7">
    <location>
        <begin position="372"/>
        <end position="383"/>
    </location>
</feature>
<evidence type="ECO:0000256" key="5">
    <source>
        <dbReference type="ARBA" id="ARBA00022833"/>
    </source>
</evidence>
<dbReference type="Pfam" id="PF17123">
    <property type="entry name" value="zf-RING_11"/>
    <property type="match status" value="1"/>
</dbReference>
<evidence type="ECO:0000256" key="2">
    <source>
        <dbReference type="ARBA" id="ARBA00022723"/>
    </source>
</evidence>
<dbReference type="OrthoDB" id="687730at2759"/>
<keyword evidence="5" id="KW-0862">Zinc</keyword>
<feature type="domain" description="FHA" evidence="8">
    <location>
        <begin position="140"/>
        <end position="208"/>
    </location>
</feature>
<evidence type="ECO:0000313" key="10">
    <source>
        <dbReference type="EMBL" id="KIO34513.1"/>
    </source>
</evidence>
<evidence type="ECO:0000256" key="3">
    <source>
        <dbReference type="ARBA" id="ARBA00022771"/>
    </source>
</evidence>
<feature type="region of interest" description="Disordered" evidence="7">
    <location>
        <begin position="1"/>
        <end position="105"/>
    </location>
</feature>
<dbReference type="InterPro" id="IPR013083">
    <property type="entry name" value="Znf_RING/FYVE/PHD"/>
</dbReference>
<keyword evidence="4" id="KW-0833">Ubl conjugation pathway</keyword>
<dbReference type="HOGENOM" id="CLU_026302_1_1_1"/>
<feature type="region of interest" description="Disordered" evidence="7">
    <location>
        <begin position="143"/>
        <end position="165"/>
    </location>
</feature>
<feature type="compositionally biased region" description="Basic and acidic residues" evidence="7">
    <location>
        <begin position="515"/>
        <end position="535"/>
    </location>
</feature>
<dbReference type="GO" id="GO:0000151">
    <property type="term" value="C:ubiquitin ligase complex"/>
    <property type="evidence" value="ECO:0007669"/>
    <property type="project" value="TreeGrafter"/>
</dbReference>
<evidence type="ECO:0000256" key="1">
    <source>
        <dbReference type="ARBA" id="ARBA00022679"/>
    </source>
</evidence>
<keyword evidence="2" id="KW-0479">Metal-binding</keyword>
<reference evidence="10 11" key="1">
    <citation type="submission" date="2014-04" db="EMBL/GenBank/DDBJ databases">
        <authorList>
            <consortium name="DOE Joint Genome Institute"/>
            <person name="Kuo A."/>
            <person name="Girlanda M."/>
            <person name="Perotto S."/>
            <person name="Kohler A."/>
            <person name="Nagy L.G."/>
            <person name="Floudas D."/>
            <person name="Copeland A."/>
            <person name="Barry K.W."/>
            <person name="Cichocki N."/>
            <person name="Veneault-Fourrey C."/>
            <person name="LaButti K."/>
            <person name="Lindquist E.A."/>
            <person name="Lipzen A."/>
            <person name="Lundell T."/>
            <person name="Morin E."/>
            <person name="Murat C."/>
            <person name="Sun H."/>
            <person name="Tunlid A."/>
            <person name="Henrissat B."/>
            <person name="Grigoriev I.V."/>
            <person name="Hibbett D.S."/>
            <person name="Martin F."/>
            <person name="Nordberg H.P."/>
            <person name="Cantor M.N."/>
            <person name="Hua S.X."/>
        </authorList>
    </citation>
    <scope>NUCLEOTIDE SEQUENCE [LARGE SCALE GENOMIC DNA]</scope>
    <source>
        <strain evidence="10 11">MUT 4182</strain>
    </source>
</reference>
<evidence type="ECO:0000256" key="4">
    <source>
        <dbReference type="ARBA" id="ARBA00022786"/>
    </source>
</evidence>
<feature type="compositionally biased region" description="Basic and acidic residues" evidence="7">
    <location>
        <begin position="484"/>
        <end position="495"/>
    </location>
</feature>
<sequence>MMDLPASPPSFSFPRITRRRRNTNNGASPSNNNTPAAGPPTAPSGPLPPTTSVTHAGGNLDTVVAAPHTTSAGPASPSAVTPGPSGMFPPTAAAPGGPTATGPEGEKQTYRIRLVPHLENARSLHFEPIVRDVRIGGPPLRVGRFTDRATNPSRGNGLNPNDRNSDKVAFRSKVVSRAHAELWVQGKGVFFLKDTKSSSGTFINHMRLSPPGQESTAHILKDGDIIQLGVDYQGGTEEMYRCVKIKVEVGQGREWQGGANAFNTAALKQLRTLQAVDAPGSKGVLRKTVGDCCICLFAVSVCQSLFIAPCSHAFHYKCIRPLLELHHPGFSCPLCRTFADLEADVEVDENELKAIEAALDEAEEDADSAHVPASGPPAQAAGHAADDAILVDSDVNGSPAANRTVATANPSTRNPFLNAMQAHSSPAAPAVTNNGHAATDEDRQVEDELEVDFEEDYEGDEHMVSADEFGDRHGEDVMDTTYSPDKRNAGLRELPDATTHNGAGSSSRSKALSIEARRNAAEAQAEREASEFANA</sequence>
<reference evidence="11" key="2">
    <citation type="submission" date="2015-01" db="EMBL/GenBank/DDBJ databases">
        <title>Evolutionary Origins and Diversification of the Mycorrhizal Mutualists.</title>
        <authorList>
            <consortium name="DOE Joint Genome Institute"/>
            <consortium name="Mycorrhizal Genomics Consortium"/>
            <person name="Kohler A."/>
            <person name="Kuo A."/>
            <person name="Nagy L.G."/>
            <person name="Floudas D."/>
            <person name="Copeland A."/>
            <person name="Barry K.W."/>
            <person name="Cichocki N."/>
            <person name="Veneault-Fourrey C."/>
            <person name="LaButti K."/>
            <person name="Lindquist E.A."/>
            <person name="Lipzen A."/>
            <person name="Lundell T."/>
            <person name="Morin E."/>
            <person name="Murat C."/>
            <person name="Riley R."/>
            <person name="Ohm R."/>
            <person name="Sun H."/>
            <person name="Tunlid A."/>
            <person name="Henrissat B."/>
            <person name="Grigoriev I.V."/>
            <person name="Hibbett D.S."/>
            <person name="Martin F."/>
        </authorList>
    </citation>
    <scope>NUCLEOTIDE SEQUENCE [LARGE SCALE GENOMIC DNA]</scope>
    <source>
        <strain evidence="11">MUT 4182</strain>
    </source>
</reference>
<proteinExistence type="predicted"/>
<feature type="compositionally biased region" description="Pro residues" evidence="7">
    <location>
        <begin position="37"/>
        <end position="49"/>
    </location>
</feature>
<dbReference type="GO" id="GO:0061630">
    <property type="term" value="F:ubiquitin protein ligase activity"/>
    <property type="evidence" value="ECO:0007669"/>
    <property type="project" value="TreeGrafter"/>
</dbReference>
<feature type="compositionally biased region" description="Polar residues" evidence="7">
    <location>
        <begin position="148"/>
        <end position="162"/>
    </location>
</feature>
<dbReference type="PROSITE" id="PS50089">
    <property type="entry name" value="ZF_RING_2"/>
    <property type="match status" value="1"/>
</dbReference>
<dbReference type="STRING" id="1051891.A0A0C3LK91"/>
<evidence type="ECO:0000313" key="11">
    <source>
        <dbReference type="Proteomes" id="UP000054248"/>
    </source>
</evidence>
<evidence type="ECO:0000256" key="6">
    <source>
        <dbReference type="PROSITE-ProRule" id="PRU00175"/>
    </source>
</evidence>
<keyword evidence="11" id="KW-1185">Reference proteome</keyword>
<accession>A0A0C3LK91</accession>
<keyword evidence="3 6" id="KW-0863">Zinc-finger</keyword>
<evidence type="ECO:0000259" key="9">
    <source>
        <dbReference type="PROSITE" id="PS50089"/>
    </source>
</evidence>
<feature type="compositionally biased region" description="Polar residues" evidence="7">
    <location>
        <begin position="498"/>
        <end position="510"/>
    </location>
</feature>
<gene>
    <name evidence="10" type="ORF">M407DRAFT_87725</name>
</gene>
<dbReference type="InterPro" id="IPR001841">
    <property type="entry name" value="Znf_RING"/>
</dbReference>
<dbReference type="Gene3D" id="2.60.200.20">
    <property type="match status" value="1"/>
</dbReference>